<evidence type="ECO:0000259" key="1">
    <source>
        <dbReference type="Pfam" id="PF01370"/>
    </source>
</evidence>
<evidence type="ECO:0000313" key="3">
    <source>
        <dbReference type="EMBL" id="QDU74286.1"/>
    </source>
</evidence>
<evidence type="ECO:0000259" key="2">
    <source>
        <dbReference type="Pfam" id="PF08338"/>
    </source>
</evidence>
<dbReference type="RefSeq" id="WP_144971267.1">
    <property type="nucleotide sequence ID" value="NZ_CP036289.1"/>
</dbReference>
<evidence type="ECO:0000313" key="4">
    <source>
        <dbReference type="Proteomes" id="UP000318626"/>
    </source>
</evidence>
<dbReference type="PANTHER" id="PTHR11092">
    <property type="entry name" value="SUGAR NUCLEOTIDE EPIMERASE RELATED"/>
    <property type="match status" value="1"/>
</dbReference>
<keyword evidence="4" id="KW-1185">Reference proteome</keyword>
<dbReference type="InterPro" id="IPR013549">
    <property type="entry name" value="DUF1731"/>
</dbReference>
<dbReference type="InterPro" id="IPR036291">
    <property type="entry name" value="NAD(P)-bd_dom_sf"/>
</dbReference>
<sequence length="316" mass="34309">MTTTPNPRRVVIAGGSGFLGISLAHHLHENDYEVVLLSRSAPKCDGPWKHVAWDGRTLGNWKNCLGGALGMVNLAGRTVDCIKTPDHQDEILRSRVESTRVLGLAVRAIDQPPPVWVQMGTAHIYGDPPKAICTEGSSLGIGLAPLVGKAWEEEFHTAKLPAQRGVVLRTSFVVGRNRGAGGGALDRLSLLTRLGLGGRVGSGKQGFSWIHEHDLNRLFQQALTQDSMQGIYIASAPNPVSQVEFMQALRDALGVRFGLPAFAWMVRLGAPWLLKTDPNLALYGRYVRSERLPSEGFTFQFPEVGPALKNIVGRAI</sequence>
<dbReference type="OrthoDB" id="9801773at2"/>
<dbReference type="SUPFAM" id="SSF51735">
    <property type="entry name" value="NAD(P)-binding Rossmann-fold domains"/>
    <property type="match status" value="1"/>
</dbReference>
<dbReference type="Gene3D" id="3.40.50.720">
    <property type="entry name" value="NAD(P)-binding Rossmann-like Domain"/>
    <property type="match status" value="1"/>
</dbReference>
<dbReference type="PANTHER" id="PTHR11092:SF0">
    <property type="entry name" value="EPIMERASE FAMILY PROTEIN SDR39U1"/>
    <property type="match status" value="1"/>
</dbReference>
<feature type="domain" description="DUF1731" evidence="2">
    <location>
        <begin position="263"/>
        <end position="311"/>
    </location>
</feature>
<dbReference type="InterPro" id="IPR001509">
    <property type="entry name" value="Epimerase_deHydtase"/>
</dbReference>
<proteinExistence type="predicted"/>
<dbReference type="Proteomes" id="UP000318626">
    <property type="component" value="Chromosome"/>
</dbReference>
<dbReference type="KEGG" id="bvo:Pan97_12930"/>
<name>A0A518C502_9BACT</name>
<organism evidence="3 4">
    <name type="scientific">Bremerella volcania</name>
    <dbReference type="NCBI Taxonomy" id="2527984"/>
    <lineage>
        <taxon>Bacteria</taxon>
        <taxon>Pseudomonadati</taxon>
        <taxon>Planctomycetota</taxon>
        <taxon>Planctomycetia</taxon>
        <taxon>Pirellulales</taxon>
        <taxon>Pirellulaceae</taxon>
        <taxon>Bremerella</taxon>
    </lineage>
</organism>
<reference evidence="4" key="1">
    <citation type="submission" date="2019-02" db="EMBL/GenBank/DDBJ databases">
        <title>Deep-cultivation of Planctomycetes and their phenomic and genomic characterization uncovers novel biology.</title>
        <authorList>
            <person name="Wiegand S."/>
            <person name="Jogler M."/>
            <person name="Boedeker C."/>
            <person name="Pinto D."/>
            <person name="Vollmers J."/>
            <person name="Rivas-Marin E."/>
            <person name="Kohn T."/>
            <person name="Peeters S.H."/>
            <person name="Heuer A."/>
            <person name="Rast P."/>
            <person name="Oberbeckmann S."/>
            <person name="Bunk B."/>
            <person name="Jeske O."/>
            <person name="Meyerdierks A."/>
            <person name="Storesund J.E."/>
            <person name="Kallscheuer N."/>
            <person name="Luecker S."/>
            <person name="Lage O.M."/>
            <person name="Pohl T."/>
            <person name="Merkel B.J."/>
            <person name="Hornburger P."/>
            <person name="Mueller R.-W."/>
            <person name="Bruemmer F."/>
            <person name="Labrenz M."/>
            <person name="Spormann A.M."/>
            <person name="Op den Camp H."/>
            <person name="Overmann J."/>
            <person name="Amann R."/>
            <person name="Jetten M.S.M."/>
            <person name="Mascher T."/>
            <person name="Medema M.H."/>
            <person name="Devos D.P."/>
            <person name="Kaster A.-K."/>
            <person name="Ovreas L."/>
            <person name="Rohde M."/>
            <person name="Galperin M.Y."/>
            <person name="Jogler C."/>
        </authorList>
    </citation>
    <scope>NUCLEOTIDE SEQUENCE [LARGE SCALE GENOMIC DNA]</scope>
    <source>
        <strain evidence="4">Pan97</strain>
    </source>
</reference>
<protein>
    <submittedName>
        <fullName evidence="3">Epimerase family protein</fullName>
    </submittedName>
</protein>
<dbReference type="Pfam" id="PF01370">
    <property type="entry name" value="Epimerase"/>
    <property type="match status" value="1"/>
</dbReference>
<dbReference type="Pfam" id="PF08338">
    <property type="entry name" value="DUF1731"/>
    <property type="match status" value="1"/>
</dbReference>
<dbReference type="AlphaFoldDB" id="A0A518C502"/>
<accession>A0A518C502</accession>
<feature type="domain" description="NAD-dependent epimerase/dehydratase" evidence="1">
    <location>
        <begin position="10"/>
        <end position="225"/>
    </location>
</feature>
<dbReference type="EMBL" id="CP036289">
    <property type="protein sequence ID" value="QDU74286.1"/>
    <property type="molecule type" value="Genomic_DNA"/>
</dbReference>
<gene>
    <name evidence="3" type="ORF">Pan97_12930</name>
</gene>